<dbReference type="RefSeq" id="WP_109060409.1">
    <property type="nucleotide sequence ID" value="NZ_QETA01000001.1"/>
</dbReference>
<name>A0A2V1K1C1_9BURK</name>
<comment type="caution">
    <text evidence="1">The sequence shown here is derived from an EMBL/GenBank/DDBJ whole genome shotgun (WGS) entry which is preliminary data.</text>
</comment>
<proteinExistence type="predicted"/>
<evidence type="ECO:0000313" key="1">
    <source>
        <dbReference type="EMBL" id="PWF25006.1"/>
    </source>
</evidence>
<sequence length="103" mass="11545">MDKSLFFYADLCLEEGKMTNTSSTVGSIEIGEHLGLNGSESQAICAIEDMADGRGWWVFFLIQTEGKFPSILEKISIPKDRVMGVLKPLDRNVRLVPPPWRSE</sequence>
<accession>A0A2V1K1C1</accession>
<reference evidence="2" key="1">
    <citation type="submission" date="2018-05" db="EMBL/GenBank/DDBJ databases">
        <authorList>
            <person name="Li Y."/>
        </authorList>
    </citation>
    <scope>NUCLEOTIDE SEQUENCE [LARGE SCALE GENOMIC DNA]</scope>
    <source>
        <strain evidence="2">3d-2-2</strain>
    </source>
</reference>
<organism evidence="1 2">
    <name type="scientific">Corticimicrobacter populi</name>
    <dbReference type="NCBI Taxonomy" id="2175229"/>
    <lineage>
        <taxon>Bacteria</taxon>
        <taxon>Pseudomonadati</taxon>
        <taxon>Pseudomonadota</taxon>
        <taxon>Betaproteobacteria</taxon>
        <taxon>Burkholderiales</taxon>
        <taxon>Alcaligenaceae</taxon>
        <taxon>Corticimicrobacter</taxon>
    </lineage>
</organism>
<evidence type="ECO:0000313" key="2">
    <source>
        <dbReference type="Proteomes" id="UP000245212"/>
    </source>
</evidence>
<dbReference type="AlphaFoldDB" id="A0A2V1K1C1"/>
<protein>
    <submittedName>
        <fullName evidence="1">Uncharacterized protein</fullName>
    </submittedName>
</protein>
<keyword evidence="2" id="KW-1185">Reference proteome</keyword>
<dbReference type="EMBL" id="QETA01000001">
    <property type="protein sequence ID" value="PWF25006.1"/>
    <property type="molecule type" value="Genomic_DNA"/>
</dbReference>
<gene>
    <name evidence="1" type="ORF">DD235_02205</name>
</gene>
<dbReference type="Proteomes" id="UP000245212">
    <property type="component" value="Unassembled WGS sequence"/>
</dbReference>